<dbReference type="InterPro" id="IPR028204">
    <property type="entry name" value="Tricorn_C1"/>
</dbReference>
<organism evidence="3 4">
    <name type="scientific">Candidatus Bacteroides pullicola</name>
    <dbReference type="NCBI Taxonomy" id="2838475"/>
    <lineage>
        <taxon>Bacteria</taxon>
        <taxon>Pseudomonadati</taxon>
        <taxon>Bacteroidota</taxon>
        <taxon>Bacteroidia</taxon>
        <taxon>Bacteroidales</taxon>
        <taxon>Bacteroidaceae</taxon>
        <taxon>Bacteroides</taxon>
    </lineage>
</organism>
<dbReference type="EMBL" id="DXCV01000066">
    <property type="protein sequence ID" value="HIY89086.1"/>
    <property type="molecule type" value="Genomic_DNA"/>
</dbReference>
<comment type="caution">
    <text evidence="3">The sequence shown here is derived from an EMBL/GenBank/DDBJ whole genome shotgun (WGS) entry which is preliminary data.</text>
</comment>
<accession>A0A9D1ZJW8</accession>
<reference evidence="3" key="1">
    <citation type="journal article" date="2021" name="PeerJ">
        <title>Extensive microbial diversity within the chicken gut microbiome revealed by metagenomics and culture.</title>
        <authorList>
            <person name="Gilroy R."/>
            <person name="Ravi A."/>
            <person name="Getino M."/>
            <person name="Pursley I."/>
            <person name="Horton D.L."/>
            <person name="Alikhan N.F."/>
            <person name="Baker D."/>
            <person name="Gharbi K."/>
            <person name="Hall N."/>
            <person name="Watson M."/>
            <person name="Adriaenssens E.M."/>
            <person name="Foster-Nyarko E."/>
            <person name="Jarju S."/>
            <person name="Secka A."/>
            <person name="Antonio M."/>
            <person name="Oren A."/>
            <person name="Chaudhuri R.R."/>
            <person name="La Ragione R."/>
            <person name="Hildebrand F."/>
            <person name="Pallen M.J."/>
        </authorList>
    </citation>
    <scope>NUCLEOTIDE SEQUENCE</scope>
    <source>
        <strain evidence="3">Gambia2-208</strain>
    </source>
</reference>
<reference evidence="3" key="2">
    <citation type="submission" date="2021-04" db="EMBL/GenBank/DDBJ databases">
        <authorList>
            <person name="Gilroy R."/>
        </authorList>
    </citation>
    <scope>NUCLEOTIDE SEQUENCE</scope>
    <source>
        <strain evidence="3">Gambia2-208</strain>
    </source>
</reference>
<dbReference type="InterPro" id="IPR005151">
    <property type="entry name" value="Tail-specific_protease"/>
</dbReference>
<sequence length="425" mass="48293">MKSTKKKLPLWKRVLRVAGIGLSVLVLAFTGLVAYAYWVYKEPMARSYYLSELPLAREQFADDFEEIHRTVVEHYSLYRQKGMDMDSLHRVYAGRVAQAQTTTDYGKLVMEYIAALQAGHASTPFAAYMVPDEPVVIHDSLFVSRPSDYLRQYGFRDKDLIVAIDGLPLSQWAEGQEKFISASTASDRRFRALRSAFDSRTDSLRRYTVWRDGDTLLFDLPLRRFGYFPKRQGKAVEVKVLRDSIGYMAINTMMSPVLEEFEAQYPKVRHLPYLIIDVRANGGGNSENGRAICEHFIRHAQPHCVTPDRTMEPTADAYQGKLYLLTGLVTFSAAESFTLDMKESGNVCVVGEPTAGDTGNRPRNFSTSHEVWFRIPTREPRKSPQGFPMEGVNIPPHYVVHQTVGDFMRDKDTQLEYVLGMIAGK</sequence>
<evidence type="ECO:0000313" key="4">
    <source>
        <dbReference type="Proteomes" id="UP000886851"/>
    </source>
</evidence>
<keyword evidence="1" id="KW-0472">Membrane</keyword>
<dbReference type="Gene3D" id="2.30.42.10">
    <property type="match status" value="1"/>
</dbReference>
<evidence type="ECO:0000259" key="2">
    <source>
        <dbReference type="SMART" id="SM00245"/>
    </source>
</evidence>
<dbReference type="GO" id="GO:0006508">
    <property type="term" value="P:proteolysis"/>
    <property type="evidence" value="ECO:0007669"/>
    <property type="project" value="InterPro"/>
</dbReference>
<dbReference type="SUPFAM" id="SSF52096">
    <property type="entry name" value="ClpP/crotonase"/>
    <property type="match status" value="1"/>
</dbReference>
<dbReference type="CDD" id="cd07563">
    <property type="entry name" value="Peptidase_S41_IRBP"/>
    <property type="match status" value="1"/>
</dbReference>
<dbReference type="Pfam" id="PF21558">
    <property type="entry name" value="Pept_S41_N_bact"/>
    <property type="match status" value="1"/>
</dbReference>
<keyword evidence="1" id="KW-0812">Transmembrane</keyword>
<dbReference type="Gene3D" id="3.90.226.10">
    <property type="entry name" value="2-enoyl-CoA Hydratase, Chain A, domain 1"/>
    <property type="match status" value="1"/>
</dbReference>
<evidence type="ECO:0000256" key="1">
    <source>
        <dbReference type="SAM" id="Phobius"/>
    </source>
</evidence>
<protein>
    <submittedName>
        <fullName evidence="3">Peptidase S41</fullName>
    </submittedName>
</protein>
<dbReference type="InterPro" id="IPR029045">
    <property type="entry name" value="ClpP/crotonase-like_dom_sf"/>
</dbReference>
<evidence type="ECO:0000313" key="3">
    <source>
        <dbReference type="EMBL" id="HIY89086.1"/>
    </source>
</evidence>
<feature type="transmembrane region" description="Helical" evidence="1">
    <location>
        <begin position="20"/>
        <end position="40"/>
    </location>
</feature>
<dbReference type="GO" id="GO:0008236">
    <property type="term" value="F:serine-type peptidase activity"/>
    <property type="evidence" value="ECO:0007669"/>
    <property type="project" value="InterPro"/>
</dbReference>
<dbReference type="Proteomes" id="UP000886851">
    <property type="component" value="Unassembled WGS sequence"/>
</dbReference>
<dbReference type="SMART" id="SM00245">
    <property type="entry name" value="TSPc"/>
    <property type="match status" value="1"/>
</dbReference>
<dbReference type="InterPro" id="IPR036034">
    <property type="entry name" value="PDZ_sf"/>
</dbReference>
<name>A0A9D1ZJW8_9BACE</name>
<dbReference type="Gene3D" id="3.30.750.44">
    <property type="match status" value="1"/>
</dbReference>
<proteinExistence type="predicted"/>
<dbReference type="AlphaFoldDB" id="A0A9D1ZJW8"/>
<dbReference type="Pfam" id="PF14684">
    <property type="entry name" value="Tricorn_C1"/>
    <property type="match status" value="1"/>
</dbReference>
<gene>
    <name evidence="3" type="ORF">H9824_10340</name>
</gene>
<keyword evidence="1" id="KW-1133">Transmembrane helix</keyword>
<feature type="domain" description="Tail specific protease" evidence="2">
    <location>
        <begin position="215"/>
        <end position="401"/>
    </location>
</feature>
<dbReference type="Pfam" id="PF03572">
    <property type="entry name" value="Peptidase_S41"/>
    <property type="match status" value="1"/>
</dbReference>
<dbReference type="InterPro" id="IPR048818">
    <property type="entry name" value="BACUNI_00178-like_N"/>
</dbReference>